<dbReference type="Proteomes" id="UP001272987">
    <property type="component" value="Unassembled WGS sequence"/>
</dbReference>
<proteinExistence type="predicted"/>
<evidence type="ECO:0000259" key="1">
    <source>
        <dbReference type="Pfam" id="PF18155"/>
    </source>
</evidence>
<dbReference type="GeneID" id="94359609"/>
<dbReference type="Proteomes" id="UP001282288">
    <property type="component" value="Unassembled WGS sequence"/>
</dbReference>
<name>A0AAP6BNQ3_9ACTN</name>
<dbReference type="Pfam" id="PF18155">
    <property type="entry name" value="pPIWI_RE_Z"/>
    <property type="match status" value="1"/>
</dbReference>
<feature type="non-terminal residue" evidence="2">
    <location>
        <position position="224"/>
    </location>
</feature>
<dbReference type="RefSeq" id="WP_158002857.1">
    <property type="nucleotide sequence ID" value="NZ_CP122369.1"/>
</dbReference>
<dbReference type="InterPro" id="IPR055254">
    <property type="entry name" value="pPIWI_RE_Z"/>
</dbReference>
<dbReference type="AlphaFoldDB" id="A0AAP6BNQ3"/>
<evidence type="ECO:0000313" key="5">
    <source>
        <dbReference type="Proteomes" id="UP001282288"/>
    </source>
</evidence>
<organism evidence="2 5">
    <name type="scientific">Streptomyces acidiscabies</name>
    <dbReference type="NCBI Taxonomy" id="42234"/>
    <lineage>
        <taxon>Bacteria</taxon>
        <taxon>Bacillati</taxon>
        <taxon>Actinomycetota</taxon>
        <taxon>Actinomycetes</taxon>
        <taxon>Kitasatosporales</taxon>
        <taxon>Streptomycetaceae</taxon>
        <taxon>Streptomyces</taxon>
    </lineage>
</organism>
<accession>A0AAP6BNQ3</accession>
<dbReference type="EMBL" id="JARAWC010000133">
    <property type="protein sequence ID" value="MDX2967462.1"/>
    <property type="molecule type" value="Genomic_DNA"/>
</dbReference>
<protein>
    <recommendedName>
        <fullName evidence="1">pPIWI-RE three-gene island domain-containing protein</fullName>
    </recommendedName>
</protein>
<feature type="domain" description="pPIWI-RE three-gene island" evidence="1">
    <location>
        <begin position="25"/>
        <end position="183"/>
    </location>
</feature>
<evidence type="ECO:0000313" key="2">
    <source>
        <dbReference type="EMBL" id="MDX2967462.1"/>
    </source>
</evidence>
<comment type="caution">
    <text evidence="2">The sequence shown here is derived from an EMBL/GenBank/DDBJ whole genome shotgun (WGS) entry which is preliminary data.</text>
</comment>
<reference evidence="2 4" key="1">
    <citation type="journal article" date="2023" name="Microb. Genom.">
        <title>Mesoterricola silvestris gen. nov., sp. nov., Mesoterricola sediminis sp. nov., Geothrix oryzae sp. nov., Geothrix edaphica sp. nov., Geothrix rubra sp. nov., and Geothrix limicola sp. nov., six novel members of Acidobacteriota isolated from soils.</title>
        <authorList>
            <person name="Weisberg A.J."/>
            <person name="Pearce E."/>
            <person name="Kramer C.G."/>
            <person name="Chang J.H."/>
            <person name="Clarke C.R."/>
        </authorList>
    </citation>
    <scope>NUCLEOTIDE SEQUENCE</scope>
    <source>
        <strain evidence="3 4">NB05-1H</strain>
        <strain evidence="2">NRRL_B-16521</strain>
    </source>
</reference>
<dbReference type="EMBL" id="JARAWP010000088">
    <property type="protein sequence ID" value="MDX3026217.1"/>
    <property type="molecule type" value="Genomic_DNA"/>
</dbReference>
<gene>
    <name evidence="2" type="ORF">PV399_48435</name>
    <name evidence="3" type="ORF">PV666_51465</name>
</gene>
<evidence type="ECO:0000313" key="3">
    <source>
        <dbReference type="EMBL" id="MDX3026217.1"/>
    </source>
</evidence>
<sequence length="224" mass="25094">MRSTDLSLTEVTELLASAAPELKKERRVSLCEIEVGLFLQERVTPGAPARDAWVLFSGYPFAKAWGAVDEEGQQTLRTARYTLWTWARRRAWTDALKEYQQLDRHLRAYEIGDLDAPAVRRPSLSVAPDRWRTYQRLLDRAPEFAGQPLAFAKPGLHAFPLGRHLGTVSLPGQVPLPPRGHDLAAWPVNEGVRGLTFSGQASDCLFHAAIRNFSYSAWTSRGGR</sequence>
<evidence type="ECO:0000313" key="4">
    <source>
        <dbReference type="Proteomes" id="UP001272987"/>
    </source>
</evidence>
<keyword evidence="4" id="KW-1185">Reference proteome</keyword>